<accession>A0A109JHX3</accession>
<comment type="caution">
    <text evidence="1">The sequence shown here is derived from an EMBL/GenBank/DDBJ whole genome shotgun (WGS) entry which is preliminary data.</text>
</comment>
<name>A0A109JHX3_9BRAD</name>
<reference evidence="1 2" key="1">
    <citation type="submission" date="2015-11" db="EMBL/GenBank/DDBJ databases">
        <title>Draft Genome Sequence of the Strain BR 10303 (Bradyrhizobium sp.) isolated from nodules of Centrolobium paraense.</title>
        <authorList>
            <person name="Zelli J.E."/>
            <person name="Simoes-Araujo J.L."/>
            <person name="Barauna A.C."/>
            <person name="Silva K."/>
        </authorList>
    </citation>
    <scope>NUCLEOTIDE SEQUENCE [LARGE SCALE GENOMIC DNA]</scope>
    <source>
        <strain evidence="1 2">BR 10303</strain>
    </source>
</reference>
<gene>
    <name evidence="1" type="ORF">AS156_16285</name>
</gene>
<evidence type="ECO:0000313" key="2">
    <source>
        <dbReference type="Proteomes" id="UP000057737"/>
    </source>
</evidence>
<evidence type="ECO:0008006" key="3">
    <source>
        <dbReference type="Google" id="ProtNLM"/>
    </source>
</evidence>
<keyword evidence="2" id="KW-1185">Reference proteome</keyword>
<proteinExistence type="predicted"/>
<dbReference type="Proteomes" id="UP000057737">
    <property type="component" value="Unassembled WGS sequence"/>
</dbReference>
<protein>
    <recommendedName>
        <fullName evidence="3">SGNH/GDSL hydrolase family protein</fullName>
    </recommendedName>
</protein>
<sequence length="280" mass="30327">MFRMLWMVKFGITAVAAIVILRLAGEYDVQTIAMTTDAQNYAVAAEYLNRSSHKTVLVGSSLTFRLSEDYFQSADIENLSLAGGSPVTGLEIVAGASPPKLVLVEANILTRAVDEGLVTKLKDRTSTIFRPVRSAAAYYETMMHPPLKKEQVRSRIEGLIARPPSDVVDAGLVEQTVQAASAAPSANAVRQSLFGILKYKTLLESKGAKVLLVHMPCSPQFEATRFATVSAQMASEVFPIPSSWLKIDVDQSQLRWTDGVHLDARSAAMVARAIEAAATN</sequence>
<dbReference type="AlphaFoldDB" id="A0A109JHX3"/>
<organism evidence="1 2">
    <name type="scientific">Bradyrhizobium macuxiense</name>
    <dbReference type="NCBI Taxonomy" id="1755647"/>
    <lineage>
        <taxon>Bacteria</taxon>
        <taxon>Pseudomonadati</taxon>
        <taxon>Pseudomonadota</taxon>
        <taxon>Alphaproteobacteria</taxon>
        <taxon>Hyphomicrobiales</taxon>
        <taxon>Nitrobacteraceae</taxon>
        <taxon>Bradyrhizobium</taxon>
    </lineage>
</organism>
<dbReference type="EMBL" id="LNCU01000102">
    <property type="protein sequence ID" value="KWV49298.1"/>
    <property type="molecule type" value="Genomic_DNA"/>
</dbReference>
<evidence type="ECO:0000313" key="1">
    <source>
        <dbReference type="EMBL" id="KWV49298.1"/>
    </source>
</evidence>